<feature type="chain" id="PRO_5037515067" description="Deacylase" evidence="1">
    <location>
        <begin position="20"/>
        <end position="428"/>
    </location>
</feature>
<evidence type="ECO:0000313" key="4">
    <source>
        <dbReference type="EMBL" id="QSZ41502.1"/>
    </source>
</evidence>
<reference evidence="4" key="1">
    <citation type="submission" date="2019-11" db="EMBL/GenBank/DDBJ databases">
        <authorList>
            <person name="Kojima H."/>
        </authorList>
    </citation>
    <scope>NUCLEOTIDE SEQUENCE</scope>
    <source>
        <strain evidence="4">H1576</strain>
    </source>
</reference>
<evidence type="ECO:0000259" key="2">
    <source>
        <dbReference type="Pfam" id="PF17033"/>
    </source>
</evidence>
<evidence type="ECO:0000313" key="5">
    <source>
        <dbReference type="Proteomes" id="UP000671852"/>
    </source>
</evidence>
<dbReference type="InterPro" id="IPR033397">
    <property type="entry name" value="Metallo_peptidase_C"/>
</dbReference>
<dbReference type="Gene3D" id="3.40.630.10">
    <property type="entry name" value="Zn peptidases"/>
    <property type="match status" value="1"/>
</dbReference>
<feature type="domain" description="Metallo-carboxypeptidase C-terminal" evidence="3">
    <location>
        <begin position="341"/>
        <end position="427"/>
    </location>
</feature>
<evidence type="ECO:0000259" key="3">
    <source>
        <dbReference type="Pfam" id="PF17129"/>
    </source>
</evidence>
<feature type="domain" description="D,L-carboxypeptidase peptidase" evidence="2">
    <location>
        <begin position="21"/>
        <end position="263"/>
    </location>
</feature>
<dbReference type="Pfam" id="PF17129">
    <property type="entry name" value="Peptidase_M99_C"/>
    <property type="match status" value="1"/>
</dbReference>
<organism evidence="4 5">
    <name type="scientific">Sulfurimonas aquatica</name>
    <dbReference type="NCBI Taxonomy" id="2672570"/>
    <lineage>
        <taxon>Bacteria</taxon>
        <taxon>Pseudomonadati</taxon>
        <taxon>Campylobacterota</taxon>
        <taxon>Epsilonproteobacteria</taxon>
        <taxon>Campylobacterales</taxon>
        <taxon>Sulfurimonadaceae</taxon>
        <taxon>Sulfurimonas</taxon>
    </lineage>
</organism>
<proteinExistence type="predicted"/>
<dbReference type="Pfam" id="PF17033">
    <property type="entry name" value="Peptidase_M99"/>
    <property type="match status" value="1"/>
</dbReference>
<gene>
    <name evidence="4" type="ORF">GJV85_05070</name>
</gene>
<evidence type="ECO:0000256" key="1">
    <source>
        <dbReference type="SAM" id="SignalP"/>
    </source>
</evidence>
<accession>A0A975AZM1</accession>
<dbReference type="RefSeq" id="WP_207562784.1">
    <property type="nucleotide sequence ID" value="NZ_CP046072.1"/>
</dbReference>
<dbReference type="EMBL" id="CP046072">
    <property type="protein sequence ID" value="QSZ41502.1"/>
    <property type="molecule type" value="Genomic_DNA"/>
</dbReference>
<protein>
    <recommendedName>
        <fullName evidence="6">Deacylase</fullName>
    </recommendedName>
</protein>
<feature type="signal peptide" evidence="1">
    <location>
        <begin position="1"/>
        <end position="19"/>
    </location>
</feature>
<evidence type="ECO:0008006" key="6">
    <source>
        <dbReference type="Google" id="ProtNLM"/>
    </source>
</evidence>
<dbReference type="KEGG" id="saqt:GJV85_05070"/>
<keyword evidence="1" id="KW-0732">Signal</keyword>
<name>A0A975AZM1_9BACT</name>
<dbReference type="InterPro" id="IPR031489">
    <property type="entry name" value="Peptidase_M99"/>
</dbReference>
<sequence>MKFVLLISFLLLSSLNAKIQLIKKENPDSNTTLLVIAGIHGNEPGGYFAASILETHYKITSKNLWIIPNLNKESIINNSRGIHGDMNRKFSYIKKGDKDKKTIDEIKKIILSKKVSLVLNLHDGHGFYRKENKGSIFNPNAWGQTCVIDQCNLKQDQPFGNLNNIAMSVKNNINKKLLKKHHSFDVKNTNTKYDDEAMQLSLTYFAVTNSKPAFAIETSKDLSSLTEKVFYQLLAIEEYMNIMGIEFKRDFKFNEKEIGKLINNYGNITINGVISFNLDNIKKSLSYIPIKSKSNVFNFTHPLGDVKKINNNYSLYIGNKKITTLRPQYFTLSKSCQDSYDVIVDNEVTNVKKASSFEVSADFEVLESKNYRVNVIGFQKKGHKDESGIKIALKDMNKRFSLDKDNRLYRVEFYNKNEFCSMLMVQFK</sequence>
<dbReference type="AlphaFoldDB" id="A0A975AZM1"/>
<dbReference type="SUPFAM" id="SSF53187">
    <property type="entry name" value="Zn-dependent exopeptidases"/>
    <property type="match status" value="1"/>
</dbReference>
<keyword evidence="5" id="KW-1185">Reference proteome</keyword>
<dbReference type="Proteomes" id="UP000671852">
    <property type="component" value="Chromosome"/>
</dbReference>
<reference evidence="4" key="2">
    <citation type="submission" date="2021-04" db="EMBL/GenBank/DDBJ databases">
        <title>Isolation and characterization of a novel species of the genus Sulfurimonas.</title>
        <authorList>
            <person name="Fukui M."/>
        </authorList>
    </citation>
    <scope>NUCLEOTIDE SEQUENCE</scope>
    <source>
        <strain evidence="4">H1576</strain>
    </source>
</reference>